<feature type="region of interest" description="Disordered" evidence="1">
    <location>
        <begin position="63"/>
        <end position="83"/>
    </location>
</feature>
<dbReference type="AlphaFoldDB" id="A0A4C1T0H8"/>
<name>A0A4C1T0H8_EUMVA</name>
<feature type="compositionally biased region" description="Basic and acidic residues" evidence="1">
    <location>
        <begin position="68"/>
        <end position="77"/>
    </location>
</feature>
<feature type="region of interest" description="Disordered" evidence="1">
    <location>
        <begin position="1"/>
        <end position="32"/>
    </location>
</feature>
<gene>
    <name evidence="2" type="ORF">EVAR_4390_1</name>
</gene>
<organism evidence="2 3">
    <name type="scientific">Eumeta variegata</name>
    <name type="common">Bagworm moth</name>
    <name type="synonym">Eumeta japonica</name>
    <dbReference type="NCBI Taxonomy" id="151549"/>
    <lineage>
        <taxon>Eukaryota</taxon>
        <taxon>Metazoa</taxon>
        <taxon>Ecdysozoa</taxon>
        <taxon>Arthropoda</taxon>
        <taxon>Hexapoda</taxon>
        <taxon>Insecta</taxon>
        <taxon>Pterygota</taxon>
        <taxon>Neoptera</taxon>
        <taxon>Endopterygota</taxon>
        <taxon>Lepidoptera</taxon>
        <taxon>Glossata</taxon>
        <taxon>Ditrysia</taxon>
        <taxon>Tineoidea</taxon>
        <taxon>Psychidae</taxon>
        <taxon>Oiketicinae</taxon>
        <taxon>Eumeta</taxon>
    </lineage>
</organism>
<sequence>MAKRAHNKALRDGESCGWLNSEPTDKSNGHPGCITMRVLPDLPNDGLPVCMSTYKISSGGGNGLMEKGVGRWTEERSTGTLTH</sequence>
<evidence type="ECO:0000256" key="1">
    <source>
        <dbReference type="SAM" id="MobiDB-lite"/>
    </source>
</evidence>
<protein>
    <submittedName>
        <fullName evidence="2">Uncharacterized protein</fullName>
    </submittedName>
</protein>
<evidence type="ECO:0000313" key="2">
    <source>
        <dbReference type="EMBL" id="GBP06948.1"/>
    </source>
</evidence>
<accession>A0A4C1T0H8</accession>
<dbReference type="Proteomes" id="UP000299102">
    <property type="component" value="Unassembled WGS sequence"/>
</dbReference>
<comment type="caution">
    <text evidence="2">The sequence shown here is derived from an EMBL/GenBank/DDBJ whole genome shotgun (WGS) entry which is preliminary data.</text>
</comment>
<proteinExistence type="predicted"/>
<dbReference type="EMBL" id="BGZK01000024">
    <property type="protein sequence ID" value="GBP06948.1"/>
    <property type="molecule type" value="Genomic_DNA"/>
</dbReference>
<evidence type="ECO:0000313" key="3">
    <source>
        <dbReference type="Proteomes" id="UP000299102"/>
    </source>
</evidence>
<keyword evidence="3" id="KW-1185">Reference proteome</keyword>
<reference evidence="2 3" key="1">
    <citation type="journal article" date="2019" name="Commun. Biol.">
        <title>The bagworm genome reveals a unique fibroin gene that provides high tensile strength.</title>
        <authorList>
            <person name="Kono N."/>
            <person name="Nakamura H."/>
            <person name="Ohtoshi R."/>
            <person name="Tomita M."/>
            <person name="Numata K."/>
            <person name="Arakawa K."/>
        </authorList>
    </citation>
    <scope>NUCLEOTIDE SEQUENCE [LARGE SCALE GENOMIC DNA]</scope>
</reference>